<gene>
    <name evidence="2" type="ORF">HMPREF9296_0180</name>
</gene>
<keyword evidence="1" id="KW-0175">Coiled coil</keyword>
<sequence length="1279" mass="141037">MDNSIKMEYLFGGDLIDKTKEAARETANLSTAAERAAAAVAEQITAQKAVVSRVENDLKSLQKQYERMAPGKAQMEMEAELRACKVCLEEEKGALAALEAEHKKATTSVGKLTKEYRSLIQEMARMRLAGEEGSAQYQAMAKRAAELCDTLGDVRAQTKALASDDANWEAMASGLNGLSGAITAGTGVMSLFVGENEELARVQTRLQAVMAITMGMQQTFNALNKDSAFSTIALTKAKKLWTAVNIGLAESLGISTAAAQALMATVTLGLSVAIVGLIALWNKHNKATKDAAKAENDMVASMREGSRAAAVQKAKLDILYKATQDNTKSLKERKVAVSNLQKQYPAYFGNMKTEAILAGKAAAAYRQLADDIIKAAMARAYEKRIEKLAERQADLELSKAGLEKYLHDNKANYDKAQKNRRAEKQYTKDVTGGLTAGFAESGMAQQFAEQRIDPTIKAYDQRNKQLKGICQEMEANQRVINTLSAKVIAYNPEVNRVESKGYNMPTETKVKKEKQVKNEKEDLTNEINELGELELAARKKIEESRVALMKEGYEKQRAEELLHYEEEKQRINEEEAKRMALVQKLRKGGVVVTPEQEAQIGIDAAKQRIQAAQMYGDKLTAINEKEKKEYDDKVKEEKQKEEESLDALLSKYKDYNAERIAIETAYTKDMVALLGRRNKDNYKEIDAALAELERAKEKALKEVTNKELNEMKSSASIFVEMFENSSEKSIKQINRIMRKLADLKLYMDAMARGELNAEGAVVVKNKKGETKRTITAEDIAKMGITPEQLKRLQESPEALKAFMEQWQKLRQETLKKNPFKALGAALKDLFKKDSDEEDKGAKIKRLALTAAGCADEISKIAGGLSEMFDQIGNQSMAEAMDSVQSIMGGVSNIAKGFANGGVFGGIMAAVGETINIIGKAFSAKARHRAALAAIMQEQIAQQQAYNLLLMQEALLYERGTTAFGTDRYGKATNAISVMKKATEDFAKAWKKANDIKVVTGHKRTGLFGWGKGKDTYSTILSQYPKLIDAHGKFNVSLAESILKTRKMDDESKAALQNLIDLAKQQEEAWKEIRGYLTDIFGELGNTITNALVDAFRSGTDAGKAMAESVGKMLEKMGTDMIYSAVLQKYFLKAQKEMEKYATDEHLSEEERFAAYARILDELTAGVSADSGKAASLLEQFKRMAAERGINIFGGGAEQQGRAGSLETMTQAQGTKLEGLMTSAQIHLASLDIKFEDVAKQMTHATTHLAKIEKNTAYCQRLEGIATDIAELKRNGIKVK</sequence>
<feature type="coiled-coil region" evidence="1">
    <location>
        <begin position="88"/>
        <end position="115"/>
    </location>
</feature>
<comment type="caution">
    <text evidence="2">The sequence shown here is derived from an EMBL/GenBank/DDBJ whole genome shotgun (WGS) entry which is preliminary data.</text>
</comment>
<evidence type="ECO:0000256" key="1">
    <source>
        <dbReference type="SAM" id="Coils"/>
    </source>
</evidence>
<accession>E1KUD2</accession>
<dbReference type="Proteomes" id="UP000003610">
    <property type="component" value="Unassembled WGS sequence"/>
</dbReference>
<evidence type="ECO:0000313" key="3">
    <source>
        <dbReference type="Proteomes" id="UP000003610"/>
    </source>
</evidence>
<evidence type="ECO:0000313" key="2">
    <source>
        <dbReference type="EMBL" id="EFL44934.1"/>
    </source>
</evidence>
<reference evidence="2 3" key="1">
    <citation type="submission" date="2010-08" db="EMBL/GenBank/DDBJ databases">
        <authorList>
            <person name="Durkin A.S."/>
            <person name="Madupu R."/>
            <person name="Torralba M."/>
            <person name="Gillis M."/>
            <person name="Methe B."/>
            <person name="Sutton G."/>
            <person name="Nelson K.E."/>
        </authorList>
    </citation>
    <scope>NUCLEOTIDE SEQUENCE [LARGE SCALE GENOMIC DNA]</scope>
    <source>
        <strain evidence="2 3">FB035-09AN</strain>
    </source>
</reference>
<protein>
    <submittedName>
        <fullName evidence="2">Uncharacterized protein</fullName>
    </submittedName>
</protein>
<feature type="coiled-coil region" evidence="1">
    <location>
        <begin position="509"/>
        <end position="584"/>
    </location>
</feature>
<organism evidence="2 3">
    <name type="scientific">Prevotella disiens FB035-09AN</name>
    <dbReference type="NCBI Taxonomy" id="866771"/>
    <lineage>
        <taxon>Bacteria</taxon>
        <taxon>Pseudomonadati</taxon>
        <taxon>Bacteroidota</taxon>
        <taxon>Bacteroidia</taxon>
        <taxon>Bacteroidales</taxon>
        <taxon>Prevotellaceae</taxon>
        <taxon>Prevotella</taxon>
    </lineage>
</organism>
<dbReference type="eggNOG" id="COG1196">
    <property type="taxonomic scope" value="Bacteria"/>
</dbReference>
<feature type="coiled-coil region" evidence="1">
    <location>
        <begin position="623"/>
        <end position="709"/>
    </location>
</feature>
<dbReference type="STRING" id="866771.HMPREF9296_0180"/>
<name>E1KUD2_9BACT</name>
<dbReference type="RefSeq" id="WP_004358339.1">
    <property type="nucleotide sequence ID" value="NZ_AEDO01000064.1"/>
</dbReference>
<dbReference type="AlphaFoldDB" id="E1KUD2"/>
<proteinExistence type="predicted"/>
<dbReference type="EMBL" id="AEDO01000064">
    <property type="protein sequence ID" value="EFL44934.1"/>
    <property type="molecule type" value="Genomic_DNA"/>
</dbReference>